<comment type="caution">
    <text evidence="1">The sequence shown here is derived from an EMBL/GenBank/DDBJ whole genome shotgun (WGS) entry which is preliminary data.</text>
</comment>
<evidence type="ECO:0000313" key="2">
    <source>
        <dbReference type="Proteomes" id="UP000011988"/>
    </source>
</evidence>
<name>M6CXC4_9LEPT</name>
<dbReference type="Proteomes" id="UP000011988">
    <property type="component" value="Unassembled WGS sequence"/>
</dbReference>
<proteinExistence type="predicted"/>
<accession>M6CXC4</accession>
<dbReference type="PATRIC" id="fig|1218565.3.peg.4346"/>
<evidence type="ECO:0000313" key="1">
    <source>
        <dbReference type="EMBL" id="EMJ90920.1"/>
    </source>
</evidence>
<gene>
    <name evidence="1" type="ORF">LEP1GSC194_1335</name>
</gene>
<reference evidence="1 2" key="1">
    <citation type="submission" date="2013-01" db="EMBL/GenBank/DDBJ databases">
        <authorList>
            <person name="Harkins D.M."/>
            <person name="Durkin A.S."/>
            <person name="Brinkac L.M."/>
            <person name="Haft D.H."/>
            <person name="Selengut J.D."/>
            <person name="Sanka R."/>
            <person name="DePew J."/>
            <person name="Purushe J."/>
            <person name="Galloway R.L."/>
            <person name="Vinetz J.M."/>
            <person name="Sutton G.G."/>
            <person name="Nierman W.C."/>
            <person name="Fouts D.E."/>
        </authorList>
    </citation>
    <scope>NUCLEOTIDE SEQUENCE [LARGE SCALE GENOMIC DNA]</scope>
    <source>
        <strain evidence="1 2">79601</strain>
    </source>
</reference>
<dbReference type="EMBL" id="ANIK01000116">
    <property type="protein sequence ID" value="EMJ90920.1"/>
    <property type="molecule type" value="Genomic_DNA"/>
</dbReference>
<organism evidence="1 2">
    <name type="scientific">Leptospira alstonii serovar Sichuan str. 79601</name>
    <dbReference type="NCBI Taxonomy" id="1218565"/>
    <lineage>
        <taxon>Bacteria</taxon>
        <taxon>Pseudomonadati</taxon>
        <taxon>Spirochaetota</taxon>
        <taxon>Spirochaetia</taxon>
        <taxon>Leptospirales</taxon>
        <taxon>Leptospiraceae</taxon>
        <taxon>Leptospira</taxon>
    </lineage>
</organism>
<protein>
    <submittedName>
        <fullName evidence="1">Uncharacterized protein</fullName>
    </submittedName>
</protein>
<sequence length="53" mass="6458">MWDTFAERRLLEKYVSKRKQSHFRIFLDSPADEPPILKTKDLKKIEKRSVSFF</sequence>
<dbReference type="AlphaFoldDB" id="M6CXC4"/>